<dbReference type="AlphaFoldDB" id="A0A9X0DNN8"/>
<reference evidence="1" key="1">
    <citation type="submission" date="2022-11" db="EMBL/GenBank/DDBJ databases">
        <title>Genome Resource of Sclerotinia nivalis Strain SnTB1, a Plant Pathogen Isolated from American Ginseng.</title>
        <authorList>
            <person name="Fan S."/>
        </authorList>
    </citation>
    <scope>NUCLEOTIDE SEQUENCE</scope>
    <source>
        <strain evidence="1">SnTB1</strain>
    </source>
</reference>
<keyword evidence="2" id="KW-1185">Reference proteome</keyword>
<sequence>MTITFTGSAKIESNAEPSEIVFNHIAMIVLVETPFENMRGEKLENLTITLQERAPSLEPSITLEGVFQADVKGNLLKGNCSVLKHSNCAIVGGIEGGHPGVKEYPLFDVKNACLPSSTRLRSETTIALTLEESLVLYLILTID</sequence>
<proteinExistence type="predicted"/>
<dbReference type="Proteomes" id="UP001152300">
    <property type="component" value="Unassembled WGS sequence"/>
</dbReference>
<comment type="caution">
    <text evidence="1">The sequence shown here is derived from an EMBL/GenBank/DDBJ whole genome shotgun (WGS) entry which is preliminary data.</text>
</comment>
<name>A0A9X0DNN8_9HELO</name>
<gene>
    <name evidence="1" type="ORF">OCU04_000701</name>
</gene>
<accession>A0A9X0DNN8</accession>
<organism evidence="1 2">
    <name type="scientific">Sclerotinia nivalis</name>
    <dbReference type="NCBI Taxonomy" id="352851"/>
    <lineage>
        <taxon>Eukaryota</taxon>
        <taxon>Fungi</taxon>
        <taxon>Dikarya</taxon>
        <taxon>Ascomycota</taxon>
        <taxon>Pezizomycotina</taxon>
        <taxon>Leotiomycetes</taxon>
        <taxon>Helotiales</taxon>
        <taxon>Sclerotiniaceae</taxon>
        <taxon>Sclerotinia</taxon>
    </lineage>
</organism>
<dbReference type="EMBL" id="JAPEIS010000001">
    <property type="protein sequence ID" value="KAJ8070321.1"/>
    <property type="molecule type" value="Genomic_DNA"/>
</dbReference>
<protein>
    <submittedName>
        <fullName evidence="1">Uncharacterized protein</fullName>
    </submittedName>
</protein>
<evidence type="ECO:0000313" key="2">
    <source>
        <dbReference type="Proteomes" id="UP001152300"/>
    </source>
</evidence>
<evidence type="ECO:0000313" key="1">
    <source>
        <dbReference type="EMBL" id="KAJ8070321.1"/>
    </source>
</evidence>